<dbReference type="PANTHER" id="PTHR46205:SF5">
    <property type="entry name" value="BLANKS-RELATED"/>
    <property type="match status" value="1"/>
</dbReference>
<evidence type="ECO:0000313" key="6">
    <source>
        <dbReference type="Proteomes" id="UP000325440"/>
    </source>
</evidence>
<dbReference type="GO" id="GO:0035197">
    <property type="term" value="F:siRNA binding"/>
    <property type="evidence" value="ECO:0007669"/>
    <property type="project" value="TreeGrafter"/>
</dbReference>
<keyword evidence="1 2" id="KW-0694">RNA-binding</keyword>
<accession>A0A5E4M435</accession>
<dbReference type="Gene3D" id="3.30.160.20">
    <property type="match status" value="2"/>
</dbReference>
<keyword evidence="6" id="KW-1185">Reference proteome</keyword>
<dbReference type="EMBL" id="CABPRJ010000024">
    <property type="protein sequence ID" value="VVC26038.1"/>
    <property type="molecule type" value="Genomic_DNA"/>
</dbReference>
<dbReference type="InterPro" id="IPR051247">
    <property type="entry name" value="RLC_Component"/>
</dbReference>
<protein>
    <submittedName>
        <fullName evidence="5">Double-stranded RNA-binding domain</fullName>
    </submittedName>
</protein>
<dbReference type="PANTHER" id="PTHR46205">
    <property type="entry name" value="LOQUACIOUS, ISOFORM B"/>
    <property type="match status" value="1"/>
</dbReference>
<dbReference type="GO" id="GO:0005737">
    <property type="term" value="C:cytoplasm"/>
    <property type="evidence" value="ECO:0007669"/>
    <property type="project" value="TreeGrafter"/>
</dbReference>
<dbReference type="GO" id="GO:0070578">
    <property type="term" value="C:RISC-loading complex"/>
    <property type="evidence" value="ECO:0007669"/>
    <property type="project" value="TreeGrafter"/>
</dbReference>
<dbReference type="InterPro" id="IPR014720">
    <property type="entry name" value="dsRBD_dom"/>
</dbReference>
<dbReference type="SUPFAM" id="SSF54768">
    <property type="entry name" value="dsRNA-binding domain-like"/>
    <property type="match status" value="2"/>
</dbReference>
<dbReference type="OrthoDB" id="6363432at2759"/>
<evidence type="ECO:0000259" key="4">
    <source>
        <dbReference type="PROSITE" id="PS50137"/>
    </source>
</evidence>
<evidence type="ECO:0000256" key="2">
    <source>
        <dbReference type="PROSITE-ProRule" id="PRU00266"/>
    </source>
</evidence>
<feature type="domain" description="DRBM" evidence="4">
    <location>
        <begin position="195"/>
        <end position="257"/>
    </location>
</feature>
<feature type="compositionally biased region" description="Polar residues" evidence="3">
    <location>
        <begin position="1"/>
        <end position="12"/>
    </location>
</feature>
<feature type="region of interest" description="Disordered" evidence="3">
    <location>
        <begin position="1"/>
        <end position="39"/>
    </location>
</feature>
<organism evidence="5 6">
    <name type="scientific">Cinara cedri</name>
    <dbReference type="NCBI Taxonomy" id="506608"/>
    <lineage>
        <taxon>Eukaryota</taxon>
        <taxon>Metazoa</taxon>
        <taxon>Ecdysozoa</taxon>
        <taxon>Arthropoda</taxon>
        <taxon>Hexapoda</taxon>
        <taxon>Insecta</taxon>
        <taxon>Pterygota</taxon>
        <taxon>Neoptera</taxon>
        <taxon>Paraneoptera</taxon>
        <taxon>Hemiptera</taxon>
        <taxon>Sternorrhyncha</taxon>
        <taxon>Aphidomorpha</taxon>
        <taxon>Aphidoidea</taxon>
        <taxon>Aphididae</taxon>
        <taxon>Lachninae</taxon>
        <taxon>Cinara</taxon>
    </lineage>
</organism>
<evidence type="ECO:0000256" key="1">
    <source>
        <dbReference type="ARBA" id="ARBA00022884"/>
    </source>
</evidence>
<sequence length="266" mass="30411">MLKLNTNQSVEGSQEEKSEVKMPNKRRMKKKQKKRSVTQIHRSIFPKDPLMIFFELYKNVPITLEEETHSNCVIFTASIMIDGQLYTGDHISKNKAKQKACENLFRSMLAKKISEDTSSFDESTVMDSTDNINSAEPMELPEEDFPWSHFASLAMHTLINQWDIQSATKKLNDAASSKGKTCGRKMFPTNPENYNPVQLLHQMVPNVPFFATINISNTPIRFETSCVLNGKTFKGQGRTKKEAKRESAITAIKHVWGFDYHSIKKK</sequence>
<reference evidence="5 6" key="1">
    <citation type="submission" date="2019-08" db="EMBL/GenBank/DDBJ databases">
        <authorList>
            <person name="Alioto T."/>
            <person name="Alioto T."/>
            <person name="Gomez Garrido J."/>
        </authorList>
    </citation>
    <scope>NUCLEOTIDE SEQUENCE [LARGE SCALE GENOMIC DNA]</scope>
</reference>
<dbReference type="GO" id="GO:0070920">
    <property type="term" value="P:regulation of regulatory ncRNA processing"/>
    <property type="evidence" value="ECO:0007669"/>
    <property type="project" value="TreeGrafter"/>
</dbReference>
<proteinExistence type="predicted"/>
<feature type="compositionally biased region" description="Basic residues" evidence="3">
    <location>
        <begin position="23"/>
        <end position="36"/>
    </location>
</feature>
<dbReference type="AlphaFoldDB" id="A0A5E4M435"/>
<dbReference type="GO" id="GO:0005634">
    <property type="term" value="C:nucleus"/>
    <property type="evidence" value="ECO:0007669"/>
    <property type="project" value="TreeGrafter"/>
</dbReference>
<evidence type="ECO:0000313" key="5">
    <source>
        <dbReference type="EMBL" id="VVC26038.1"/>
    </source>
</evidence>
<dbReference type="GO" id="GO:0003725">
    <property type="term" value="F:double-stranded RNA binding"/>
    <property type="evidence" value="ECO:0007669"/>
    <property type="project" value="TreeGrafter"/>
</dbReference>
<evidence type="ECO:0000256" key="3">
    <source>
        <dbReference type="SAM" id="MobiDB-lite"/>
    </source>
</evidence>
<dbReference type="Pfam" id="PF00035">
    <property type="entry name" value="dsrm"/>
    <property type="match status" value="2"/>
</dbReference>
<name>A0A5E4M435_9HEMI</name>
<dbReference type="SMART" id="SM00358">
    <property type="entry name" value="DSRM"/>
    <property type="match status" value="2"/>
</dbReference>
<dbReference type="PROSITE" id="PS50137">
    <property type="entry name" value="DS_RBD"/>
    <property type="match status" value="1"/>
</dbReference>
<dbReference type="GO" id="GO:0016442">
    <property type="term" value="C:RISC complex"/>
    <property type="evidence" value="ECO:0007669"/>
    <property type="project" value="TreeGrafter"/>
</dbReference>
<dbReference type="Proteomes" id="UP000325440">
    <property type="component" value="Unassembled WGS sequence"/>
</dbReference>
<gene>
    <name evidence="5" type="ORF">CINCED_3A016242</name>
</gene>
<dbReference type="GO" id="GO:0030422">
    <property type="term" value="P:siRNA processing"/>
    <property type="evidence" value="ECO:0007669"/>
    <property type="project" value="TreeGrafter"/>
</dbReference>